<keyword evidence="7 12" id="KW-1133">Transmembrane helix</keyword>
<dbReference type="Gene3D" id="1.20.120.220">
    <property type="entry name" value="ATP synthase, F0 complex, subunit A"/>
    <property type="match status" value="1"/>
</dbReference>
<dbReference type="PANTHER" id="PTHR11410">
    <property type="entry name" value="ATP SYNTHASE SUBUNIT A"/>
    <property type="match status" value="1"/>
</dbReference>
<keyword evidence="6" id="KW-0375">Hydrogen ion transport</keyword>
<evidence type="ECO:0000256" key="10">
    <source>
        <dbReference type="ARBA" id="ARBA00023310"/>
    </source>
</evidence>
<evidence type="ECO:0000256" key="6">
    <source>
        <dbReference type="ARBA" id="ARBA00022781"/>
    </source>
</evidence>
<keyword evidence="13" id="KW-0496">Mitochondrion</keyword>
<comment type="similarity">
    <text evidence="2">Belongs to the ATPase A chain family.</text>
</comment>
<dbReference type="InterPro" id="IPR000568">
    <property type="entry name" value="ATP_synth_F0_asu"/>
</dbReference>
<evidence type="ECO:0000256" key="7">
    <source>
        <dbReference type="ARBA" id="ARBA00022989"/>
    </source>
</evidence>
<evidence type="ECO:0000313" key="13">
    <source>
        <dbReference type="EMBL" id="ANG08303.1"/>
    </source>
</evidence>
<evidence type="ECO:0000256" key="3">
    <source>
        <dbReference type="ARBA" id="ARBA00022448"/>
    </source>
</evidence>
<evidence type="ECO:0000256" key="4">
    <source>
        <dbReference type="ARBA" id="ARBA00022547"/>
    </source>
</evidence>
<feature type="transmembrane region" description="Helical" evidence="12">
    <location>
        <begin position="20"/>
        <end position="37"/>
    </location>
</feature>
<organism evidence="13">
    <name type="scientific">Ixodes persulcatus</name>
    <name type="common">Taiga tick</name>
    <dbReference type="NCBI Taxonomy" id="34615"/>
    <lineage>
        <taxon>Eukaryota</taxon>
        <taxon>Metazoa</taxon>
        <taxon>Ecdysozoa</taxon>
        <taxon>Arthropoda</taxon>
        <taxon>Chelicerata</taxon>
        <taxon>Arachnida</taxon>
        <taxon>Acari</taxon>
        <taxon>Parasitiformes</taxon>
        <taxon>Ixodida</taxon>
        <taxon>Ixodoidea</taxon>
        <taxon>Ixodidae</taxon>
        <taxon>Ixodinae</taxon>
        <taxon>Ixodes</taxon>
    </lineage>
</organism>
<keyword evidence="10" id="KW-0066">ATP synthesis</keyword>
<dbReference type="InterPro" id="IPR045083">
    <property type="entry name" value="ATP_synth_F0_asu_bact/mt"/>
</dbReference>
<evidence type="ECO:0000256" key="1">
    <source>
        <dbReference type="ARBA" id="ARBA00004141"/>
    </source>
</evidence>
<dbReference type="GO" id="GO:0046933">
    <property type="term" value="F:proton-transporting ATP synthase activity, rotational mechanism"/>
    <property type="evidence" value="ECO:0007669"/>
    <property type="project" value="TreeGrafter"/>
</dbReference>
<accession>A0A173ACV0</accession>
<dbReference type="SUPFAM" id="SSF81336">
    <property type="entry name" value="F1F0 ATP synthase subunit A"/>
    <property type="match status" value="1"/>
</dbReference>
<dbReference type="GO" id="GO:0005743">
    <property type="term" value="C:mitochondrial inner membrane"/>
    <property type="evidence" value="ECO:0007669"/>
    <property type="project" value="UniProtKB-SubCell"/>
</dbReference>
<feature type="transmembrane region" description="Helical" evidence="12">
    <location>
        <begin position="67"/>
        <end position="91"/>
    </location>
</feature>
<gene>
    <name evidence="13" type="primary">ATP6</name>
    <name evidence="13" type="ORF">MITO1_00011</name>
</gene>
<dbReference type="PROSITE" id="PS00449">
    <property type="entry name" value="ATPASE_A"/>
    <property type="match status" value="1"/>
</dbReference>
<dbReference type="Pfam" id="PF00119">
    <property type="entry name" value="ATP-synt_A"/>
    <property type="match status" value="1"/>
</dbReference>
<sequence length="220" mass="25542">MTNLFSIFDPSSSPNLSLNWLSIISVLFIIPANFWMISSRYQMFWKIIFFKIFEEIKNNLSLKFQKFIPIYISIFFPILMFNCLGLIPYVFTPSSHIILSMIMAFPFWMTLMLKGWITSFNKMMTHLVPLGSPMMLTFFMVIIETISNLIRPITLSIRLSANMISGHLLIHLLTSIPLSYPFSMLIILPIMLFLMILETAVAMIQSYVFITLSSLYTNEI</sequence>
<comment type="subcellular location">
    <subcellularLocation>
        <location evidence="1">Membrane</location>
        <topology evidence="1">Multi-pass membrane protein</topology>
    </subcellularLocation>
    <subcellularLocation>
        <location evidence="11">Mitochondrion inner membrane</location>
        <topology evidence="11">Multi-pass membrane protein</topology>
    </subcellularLocation>
</comment>
<dbReference type="GO" id="GO:0045259">
    <property type="term" value="C:proton-transporting ATP synthase complex"/>
    <property type="evidence" value="ECO:0007669"/>
    <property type="project" value="UniProtKB-KW"/>
</dbReference>
<dbReference type="NCBIfam" id="TIGR01131">
    <property type="entry name" value="ATP_synt_6_or_A"/>
    <property type="match status" value="1"/>
</dbReference>
<keyword evidence="5 12" id="KW-0812">Transmembrane</keyword>
<proteinExistence type="inferred from homology"/>
<keyword evidence="3" id="KW-0813">Transport</keyword>
<dbReference type="PANTHER" id="PTHR11410:SF0">
    <property type="entry name" value="ATP SYNTHASE SUBUNIT A"/>
    <property type="match status" value="1"/>
</dbReference>
<feature type="transmembrane region" description="Helical" evidence="12">
    <location>
        <begin position="97"/>
        <end position="117"/>
    </location>
</feature>
<dbReference type="InterPro" id="IPR023011">
    <property type="entry name" value="ATP_synth_F0_asu_AS"/>
</dbReference>
<evidence type="ECO:0000256" key="2">
    <source>
        <dbReference type="ARBA" id="ARBA00006810"/>
    </source>
</evidence>
<evidence type="ECO:0000256" key="9">
    <source>
        <dbReference type="ARBA" id="ARBA00023136"/>
    </source>
</evidence>
<dbReference type="EMBL" id="KU935457">
    <property type="protein sequence ID" value="ANG08303.1"/>
    <property type="molecule type" value="Genomic_DNA"/>
</dbReference>
<keyword evidence="9 12" id="KW-0472">Membrane</keyword>
<feature type="transmembrane region" description="Helical" evidence="12">
    <location>
        <begin position="185"/>
        <end position="210"/>
    </location>
</feature>
<keyword evidence="4" id="KW-0138">CF(0)</keyword>
<dbReference type="PRINTS" id="PR00123">
    <property type="entry name" value="ATPASEA"/>
</dbReference>
<evidence type="ECO:0000256" key="8">
    <source>
        <dbReference type="ARBA" id="ARBA00023065"/>
    </source>
</evidence>
<evidence type="ECO:0000256" key="5">
    <source>
        <dbReference type="ARBA" id="ARBA00022692"/>
    </source>
</evidence>
<reference evidence="13" key="1">
    <citation type="submission" date="2016-03" db="EMBL/GenBank/DDBJ databases">
        <authorList>
            <person name="Ploux O."/>
        </authorList>
    </citation>
    <scope>NUCLEOTIDE SEQUENCE</scope>
</reference>
<protein>
    <recommendedName>
        <fullName evidence="11">ATP synthase subunit a</fullName>
    </recommendedName>
</protein>
<keyword evidence="8" id="KW-0406">Ion transport</keyword>
<evidence type="ECO:0000256" key="12">
    <source>
        <dbReference type="SAM" id="Phobius"/>
    </source>
</evidence>
<dbReference type="InterPro" id="IPR035908">
    <property type="entry name" value="F0_ATP_A_sf"/>
</dbReference>
<dbReference type="CDD" id="cd00310">
    <property type="entry name" value="ATP-synt_Fo_a_6"/>
    <property type="match status" value="1"/>
</dbReference>
<geneLocation type="mitochondrion" evidence="13"/>
<dbReference type="AlphaFoldDB" id="A0A173ACV0"/>
<name>A0A173ACV0_IXOPE</name>
<evidence type="ECO:0000256" key="11">
    <source>
        <dbReference type="RuleBase" id="RU004450"/>
    </source>
</evidence>